<comment type="caution">
    <text evidence="7">The sequence shown here is derived from an EMBL/GenBank/DDBJ whole genome shotgun (WGS) entry which is preliminary data.</text>
</comment>
<evidence type="ECO:0000256" key="3">
    <source>
        <dbReference type="ARBA" id="ARBA00022989"/>
    </source>
</evidence>
<gene>
    <name evidence="7" type="ORF">ACFQZS_10805</name>
</gene>
<evidence type="ECO:0000313" key="7">
    <source>
        <dbReference type="EMBL" id="MFD0750635.1"/>
    </source>
</evidence>
<keyword evidence="2" id="KW-0812">Transmembrane</keyword>
<protein>
    <submittedName>
        <fullName evidence="7">Translocation/assembly module TamB domain-containing protein</fullName>
    </submittedName>
</protein>
<dbReference type="Proteomes" id="UP001596958">
    <property type="component" value="Unassembled WGS sequence"/>
</dbReference>
<organism evidence="7 8">
    <name type="scientific">Mucilaginibacter calamicampi</name>
    <dbReference type="NCBI Taxonomy" id="1302352"/>
    <lineage>
        <taxon>Bacteria</taxon>
        <taxon>Pseudomonadati</taxon>
        <taxon>Bacteroidota</taxon>
        <taxon>Sphingobacteriia</taxon>
        <taxon>Sphingobacteriales</taxon>
        <taxon>Sphingobacteriaceae</taxon>
        <taxon>Mucilaginibacter</taxon>
    </lineage>
</organism>
<reference evidence="8" key="1">
    <citation type="journal article" date="2019" name="Int. J. Syst. Evol. Microbiol.">
        <title>The Global Catalogue of Microorganisms (GCM) 10K type strain sequencing project: providing services to taxonomists for standard genome sequencing and annotation.</title>
        <authorList>
            <consortium name="The Broad Institute Genomics Platform"/>
            <consortium name="The Broad Institute Genome Sequencing Center for Infectious Disease"/>
            <person name="Wu L."/>
            <person name="Ma J."/>
        </authorList>
    </citation>
    <scope>NUCLEOTIDE SEQUENCE [LARGE SCALE GENOMIC DNA]</scope>
    <source>
        <strain evidence="8">CCUG 63418</strain>
    </source>
</reference>
<evidence type="ECO:0000256" key="2">
    <source>
        <dbReference type="ARBA" id="ARBA00022692"/>
    </source>
</evidence>
<evidence type="ECO:0000256" key="1">
    <source>
        <dbReference type="ARBA" id="ARBA00004167"/>
    </source>
</evidence>
<dbReference type="PANTHER" id="PTHR36985">
    <property type="entry name" value="TRANSLOCATION AND ASSEMBLY MODULE SUBUNIT TAMB"/>
    <property type="match status" value="1"/>
</dbReference>
<evidence type="ECO:0000259" key="6">
    <source>
        <dbReference type="Pfam" id="PF04357"/>
    </source>
</evidence>
<feature type="region of interest" description="Disordered" evidence="5">
    <location>
        <begin position="1453"/>
        <end position="1492"/>
    </location>
</feature>
<evidence type="ECO:0000256" key="4">
    <source>
        <dbReference type="ARBA" id="ARBA00023136"/>
    </source>
</evidence>
<dbReference type="Pfam" id="PF04357">
    <property type="entry name" value="TamB"/>
    <property type="match status" value="1"/>
</dbReference>
<evidence type="ECO:0000313" key="8">
    <source>
        <dbReference type="Proteomes" id="UP001596958"/>
    </source>
</evidence>
<accession>A0ABW2Z1Q8</accession>
<dbReference type="InterPro" id="IPR007452">
    <property type="entry name" value="TamB_C"/>
</dbReference>
<evidence type="ECO:0000256" key="5">
    <source>
        <dbReference type="SAM" id="MobiDB-lite"/>
    </source>
</evidence>
<sequence length="1492" mass="166276">MLSILLLVFQYQPVQTWAAKKVTHYLSKKLGTTVDIKSIYIKPFTSVVLEDFYVLDKQKDTLIRTPKLTVELNGFSVFSSIQNKKIDLKLIQLDNGSFYLKNLAGNKTNFKFIVDSLASKDTTKTTPVTKSKPWTLIFQKIAVNNFRFRYKNTLKKEAARGMNFDDIDVLNFSTVVNNMDVYNHLFKAQVRNLTLKEKSGFSIKNFTTDATVDSNQILVDHMLLKTPNSTIKDYLRMRFKTFDDMKDFENKVRMEGRFKSSHISSKDIAYFADLEKMKFELGVDGHIQGKMNDLRAKKLLVTTGQATYIKGDFSLKGLPDFDKTFMELDFDQIATNKKDLDQVIAGFTGNNKTKAPDILAKFGNINFKGRFTGLQNNFVAYGSFKTKLGRFDPDINLKIDKNGNPSYSGKINAYDFDLGTLLDQADLGRATFNANVQGSGDKLETLNEKVTAKIAHINFKGYDYHNVAVNGSFIDQKISGKLTINDTNVKLDADGSVNLKSALPEYDFSALITDAHLNKLKLMGDTITISAQIKTKITGNNLKNMQGEALFSPIRIVDPRNNYLLDSIYIAAVGTGDVRSINFRSDALDGSIKGNYDLATLPSYFKTIVKKYIPSLQTTIVEPKPQNFEFNLSIKNLDPLTAIFLPDLKIPERGTFLGKFNSEDKTATINGFIKTIKYGDMVFHDFILDESTLDQFMSLNISMSRIDLTDKLYLKDVDVTNFLNNDSLKFNIKLADKNATNQLDLYGRVAFGRDTLAKLEILPSDVILENQKWHVEEAVRVRFLDGKAQVSGFELSNGQQKVKVDGLISPSTKDKLNVVFEQFSMGTFSQLTRTSDIELHGLLNGNVELSSILKSPGIDAKLKIDSLKMNNTQIGDVSIVSNLDNEKQKAAVNMEITSNGLKTFDVDGTYFIKAGEDDEFDFDVKMDKTKAIIFEPFIKDLVSNIKGSLSTNLKLTGTPKKPQLNGDVEFNDMGLTVNYLKTPFILNDKVTVKNSVIEIQKLTLKDTIGGTGVATGSVSLADPGNPIIDVNLEARNLMALNTAFKDNHIYFGKAFATGDFSFKGPVDNMSIDINATTQAGTVFNLPLNASSTVSEYDFIKFVSHKDTTAVEVDKKKSFNGVTLNMVLNVDEKSTVVITTDYGVLQGNGTARNLTLKINSLGDFEMFGDFNITSGKFEFTAKNFISKNFVVNQGGNIRWTGNPANAEINLKAVYEVRTPVSPLYTAAGLQSPRGNQQVLVQANLIITKSLLKPNIDFDFNFPTDPQIKEDVATYLADNNNRSQQALSVIVRRVFAPGTGSDFGNQVVNTAYSALTEFAFNKLNNLISQSNIKGFDLNIKSPSDASASLKFMNERLIFNGSLFNNSGNNTSLNNNSLLSSDFNKLTKDFEALYRIRPDGNLTARYSYRVLNTNTINAADQLTVQYVNGIGLVYQQDFDNFGAFFRNMFRSGNRRRNRRLIPLDQSVPIVPTPGTLPTPDPPSGGPYVKPKEEED</sequence>
<keyword evidence="3" id="KW-1133">Transmembrane helix</keyword>
<proteinExistence type="predicted"/>
<keyword evidence="8" id="KW-1185">Reference proteome</keyword>
<comment type="subcellular location">
    <subcellularLocation>
        <location evidence="1">Membrane</location>
        <topology evidence="1">Single-pass membrane protein</topology>
    </subcellularLocation>
</comment>
<feature type="compositionally biased region" description="Pro residues" evidence="5">
    <location>
        <begin position="1467"/>
        <end position="1481"/>
    </location>
</feature>
<dbReference type="RefSeq" id="WP_377100075.1">
    <property type="nucleotide sequence ID" value="NZ_JBHTHU010000006.1"/>
</dbReference>
<dbReference type="EMBL" id="JBHTHU010000006">
    <property type="protein sequence ID" value="MFD0750635.1"/>
    <property type="molecule type" value="Genomic_DNA"/>
</dbReference>
<name>A0ABW2Z1Q8_9SPHI</name>
<feature type="domain" description="Translocation and assembly module TamB C-terminal" evidence="6">
    <location>
        <begin position="1003"/>
        <end position="1435"/>
    </location>
</feature>
<dbReference type="PANTHER" id="PTHR36985:SF1">
    <property type="entry name" value="TRANSLOCATION AND ASSEMBLY MODULE SUBUNIT TAMB"/>
    <property type="match status" value="1"/>
</dbReference>
<keyword evidence="4" id="KW-0472">Membrane</keyword>